<name>A0A3S5CQZ7_9PLAT</name>
<comment type="caution">
    <text evidence="1">The sequence shown here is derived from an EMBL/GenBank/DDBJ whole genome shotgun (WGS) entry which is preliminary data.</text>
</comment>
<sequence>MGEGEICGGPWTPFYRCLIAFLPSASRPRPLFEFYQETHDYFNYQSPKFMREEKTGFQPNTGDFDVAECYKSVDSVEDVILTLDSTSCPFQAQPHAATVDCLLASQHTLINPILFHTHTQTQTQAPPFLITLHDTMPFEWFFRFKRHLDWRGLELGTDGKAKKPNRLIADA</sequence>
<dbReference type="AlphaFoldDB" id="A0A3S5CQZ7"/>
<evidence type="ECO:0000313" key="2">
    <source>
        <dbReference type="Proteomes" id="UP000784294"/>
    </source>
</evidence>
<protein>
    <submittedName>
        <fullName evidence="1">Uncharacterized protein</fullName>
    </submittedName>
</protein>
<gene>
    <name evidence="1" type="ORF">PXEA_LOCUS34451</name>
</gene>
<accession>A0A3S5CQZ7</accession>
<evidence type="ECO:0000313" key="1">
    <source>
        <dbReference type="EMBL" id="VEL41011.1"/>
    </source>
</evidence>
<dbReference type="EMBL" id="CAAALY010267491">
    <property type="protein sequence ID" value="VEL41011.1"/>
    <property type="molecule type" value="Genomic_DNA"/>
</dbReference>
<reference evidence="1" key="1">
    <citation type="submission" date="2018-11" db="EMBL/GenBank/DDBJ databases">
        <authorList>
            <consortium name="Pathogen Informatics"/>
        </authorList>
    </citation>
    <scope>NUCLEOTIDE SEQUENCE</scope>
</reference>
<organism evidence="1 2">
    <name type="scientific">Protopolystoma xenopodis</name>
    <dbReference type="NCBI Taxonomy" id="117903"/>
    <lineage>
        <taxon>Eukaryota</taxon>
        <taxon>Metazoa</taxon>
        <taxon>Spiralia</taxon>
        <taxon>Lophotrochozoa</taxon>
        <taxon>Platyhelminthes</taxon>
        <taxon>Monogenea</taxon>
        <taxon>Polyopisthocotylea</taxon>
        <taxon>Polystomatidea</taxon>
        <taxon>Polystomatidae</taxon>
        <taxon>Protopolystoma</taxon>
    </lineage>
</organism>
<keyword evidence="2" id="KW-1185">Reference proteome</keyword>
<proteinExistence type="predicted"/>
<dbReference type="Proteomes" id="UP000784294">
    <property type="component" value="Unassembled WGS sequence"/>
</dbReference>